<gene>
    <name evidence="1" type="ORF">SAMN04488089_11856</name>
</gene>
<reference evidence="1 2" key="1">
    <citation type="submission" date="2016-10" db="EMBL/GenBank/DDBJ databases">
        <authorList>
            <person name="Varghese N."/>
            <person name="Submissions S."/>
        </authorList>
    </citation>
    <scope>NUCLEOTIDE SEQUENCE [LARGE SCALE GENOMIC DNA]</scope>
    <source>
        <strain evidence="2">DSM 19823 / KCTC 23066 / CCTCC M 208030 / D25</strain>
    </source>
</reference>
<dbReference type="AlphaFoldDB" id="A0AAJ4W6Q1"/>
<evidence type="ECO:0000313" key="1">
    <source>
        <dbReference type="EMBL" id="SER53840.1"/>
    </source>
</evidence>
<dbReference type="NCBIfam" id="TIGR04131">
    <property type="entry name" value="Bac_Flav_CTERM"/>
    <property type="match status" value="1"/>
</dbReference>
<name>A0AAJ4W6Q1_MYRPR</name>
<dbReference type="InterPro" id="IPR026341">
    <property type="entry name" value="T9SS_type_B"/>
</dbReference>
<sequence>MTRNIMNILGLLIIVVLVPNKVIYAQSSESITVNIGQLSIMPNTVVSTYFDFKNGNLGSVFNNGEIQFYKSYHNDGLFTYTTGNTTGIALFKGNQLQNLTGSKPSEYFDIVFDNSSSEYPFELKNDFLINGKANFIQGIVKVNVDAEASILFKENATHTQVSNQSYVDGVVDKKGNKAFTFPIGKNGYYRYASISASESLIDLYSSEYFLNNSNLLYPHQKRVGNIEVINTKEFWVINQAKKGSGSVIITLSWNNNTTPIELLTNPEKELHIVRWDVQEQLWVDEGGVVDIERKEIATPTSITNYGIFTLAKVKPAPSYEEKDIVVYNLVTPNADGKNDYFIIENINRFPNNTVEIYNRWGVKVFDTKSYDSAGNVFRGYSDGRITISKNEKLPSGTYFYVIEYDFKGTRIKKTGYLHLENE</sequence>
<accession>A0AAJ4W6Q1</accession>
<proteinExistence type="predicted"/>
<comment type="caution">
    <text evidence="1">The sequence shown here is derived from an EMBL/GenBank/DDBJ whole genome shotgun (WGS) entry which is preliminary data.</text>
</comment>
<evidence type="ECO:0000313" key="2">
    <source>
        <dbReference type="Proteomes" id="UP000183496"/>
    </source>
</evidence>
<protein>
    <submittedName>
        <fullName evidence="1">Gliding motility-associated C-terminal domain-containing protein</fullName>
    </submittedName>
</protein>
<dbReference type="Pfam" id="PF13585">
    <property type="entry name" value="CHU_C"/>
    <property type="match status" value="1"/>
</dbReference>
<dbReference type="RefSeq" id="WP_041892939.1">
    <property type="nucleotide sequence ID" value="NZ_CP010817.1"/>
</dbReference>
<dbReference type="Proteomes" id="UP000183496">
    <property type="component" value="Unassembled WGS sequence"/>
</dbReference>
<keyword evidence="2" id="KW-1185">Reference proteome</keyword>
<organism evidence="1 2">
    <name type="scientific">Myroides profundi</name>
    <dbReference type="NCBI Taxonomy" id="480520"/>
    <lineage>
        <taxon>Bacteria</taxon>
        <taxon>Pseudomonadati</taxon>
        <taxon>Bacteroidota</taxon>
        <taxon>Flavobacteriia</taxon>
        <taxon>Flavobacteriales</taxon>
        <taxon>Flavobacteriaceae</taxon>
        <taxon>Myroides</taxon>
    </lineage>
</organism>
<dbReference type="EMBL" id="FOFY01000018">
    <property type="protein sequence ID" value="SER53840.1"/>
    <property type="molecule type" value="Genomic_DNA"/>
</dbReference>